<dbReference type="PANTHER" id="PTHR12300">
    <property type="entry name" value="HVA22-LIKE PROTEINS"/>
    <property type="match status" value="1"/>
</dbReference>
<organism evidence="3 4">
    <name type="scientific">Ceratopteris richardii</name>
    <name type="common">Triangle waterfern</name>
    <dbReference type="NCBI Taxonomy" id="49495"/>
    <lineage>
        <taxon>Eukaryota</taxon>
        <taxon>Viridiplantae</taxon>
        <taxon>Streptophyta</taxon>
        <taxon>Embryophyta</taxon>
        <taxon>Tracheophyta</taxon>
        <taxon>Polypodiopsida</taxon>
        <taxon>Polypodiidae</taxon>
        <taxon>Polypodiales</taxon>
        <taxon>Pteridineae</taxon>
        <taxon>Pteridaceae</taxon>
        <taxon>Parkerioideae</taxon>
        <taxon>Ceratopteris</taxon>
    </lineage>
</organism>
<dbReference type="Proteomes" id="UP000825935">
    <property type="component" value="Chromosome 38"/>
</dbReference>
<dbReference type="EMBL" id="CM035443">
    <property type="protein sequence ID" value="KAH7278032.1"/>
    <property type="molecule type" value="Genomic_DNA"/>
</dbReference>
<comment type="caution">
    <text evidence="3">The sequence shown here is derived from an EMBL/GenBank/DDBJ whole genome shotgun (WGS) entry which is preliminary data.</text>
</comment>
<dbReference type="OMA" id="KAFAYGH"/>
<feature type="compositionally biased region" description="Basic residues" evidence="2">
    <location>
        <begin position="229"/>
        <end position="243"/>
    </location>
</feature>
<evidence type="ECO:0000313" key="3">
    <source>
        <dbReference type="EMBL" id="KAH7278032.1"/>
    </source>
</evidence>
<reference evidence="3" key="1">
    <citation type="submission" date="2021-08" db="EMBL/GenBank/DDBJ databases">
        <title>WGS assembly of Ceratopteris richardii.</title>
        <authorList>
            <person name="Marchant D.B."/>
            <person name="Chen G."/>
            <person name="Jenkins J."/>
            <person name="Shu S."/>
            <person name="Leebens-Mack J."/>
            <person name="Grimwood J."/>
            <person name="Schmutz J."/>
            <person name="Soltis P."/>
            <person name="Soltis D."/>
            <person name="Chen Z.-H."/>
        </authorList>
    </citation>
    <scope>NUCLEOTIDE SEQUENCE</scope>
    <source>
        <strain evidence="3">Whitten #5841</strain>
        <tissue evidence="3">Leaf</tissue>
    </source>
</reference>
<dbReference type="OrthoDB" id="434647at2759"/>
<dbReference type="PANTHER" id="PTHR12300:SF117">
    <property type="entry name" value="LP05237P-RELATED"/>
    <property type="match status" value="1"/>
</dbReference>
<name>A0A8T2Q2C6_CERRI</name>
<proteinExistence type="inferred from homology"/>
<accession>A0A8T2Q2C6</accession>
<comment type="subcellular location">
    <subcellularLocation>
        <location evidence="1">Membrane</location>
        <topology evidence="1">Multi-pass membrane protein</topology>
    </subcellularLocation>
</comment>
<keyword evidence="4" id="KW-1185">Reference proteome</keyword>
<feature type="compositionally biased region" description="Acidic residues" evidence="2">
    <location>
        <begin position="208"/>
        <end position="217"/>
    </location>
</feature>
<feature type="compositionally biased region" description="Polar residues" evidence="2">
    <location>
        <begin position="159"/>
        <end position="181"/>
    </location>
</feature>
<evidence type="ECO:0000313" key="4">
    <source>
        <dbReference type="Proteomes" id="UP000825935"/>
    </source>
</evidence>
<evidence type="ECO:0000256" key="1">
    <source>
        <dbReference type="RuleBase" id="RU362006"/>
    </source>
</evidence>
<dbReference type="GO" id="GO:0016020">
    <property type="term" value="C:membrane"/>
    <property type="evidence" value="ECO:0007669"/>
    <property type="project" value="UniProtKB-SubCell"/>
</dbReference>
<feature type="compositionally biased region" description="Low complexity" evidence="2">
    <location>
        <begin position="146"/>
        <end position="158"/>
    </location>
</feature>
<evidence type="ECO:0000256" key="2">
    <source>
        <dbReference type="SAM" id="MobiDB-lite"/>
    </source>
</evidence>
<protein>
    <recommendedName>
        <fullName evidence="1">HVA22-like protein</fullName>
    </recommendedName>
</protein>
<dbReference type="Pfam" id="PF03134">
    <property type="entry name" value="TB2_DP1_HVA22"/>
    <property type="match status" value="1"/>
</dbReference>
<feature type="region of interest" description="Disordered" evidence="2">
    <location>
        <begin position="146"/>
        <end position="243"/>
    </location>
</feature>
<sequence>MIGSFITRATIMLFGYAYPAYECFKIVEKNRADFERLQFWCKYWMIIAILTMLERLGDAFISWLPMYNEAKLAFIIYLWYPKTEGTTYVYSTFLKPFVANYERDIDQHLNELRTRAGDLTCQYLQKGSVYAQTRLMEALQYVASQSSSTTQQGANTTNKEAPSSYSGRRSPSLVKQRSRSSSLDRRPFQVDGEATAQQHRSQEHSSEDDVIVMDTDELLAVPETGHPVRIPRTRGRQRVRGQQ</sequence>
<comment type="similarity">
    <text evidence="1">Belongs to the DP1 family.</text>
</comment>
<dbReference type="AlphaFoldDB" id="A0A8T2Q2C6"/>
<dbReference type="InterPro" id="IPR004345">
    <property type="entry name" value="TB2_DP1_HVA22"/>
</dbReference>
<gene>
    <name evidence="3" type="ORF">KP509_38G020500</name>
</gene>